<dbReference type="InterPro" id="IPR008844">
    <property type="entry name" value="Spore_GerAC-like"/>
</dbReference>
<protein>
    <submittedName>
        <fullName evidence="10">Ger(X)C family spore germination protein</fullName>
    </submittedName>
</protein>
<dbReference type="RefSeq" id="WP_219964290.1">
    <property type="nucleotide sequence ID" value="NZ_JAGFNZ010000001.1"/>
</dbReference>
<evidence type="ECO:0000256" key="6">
    <source>
        <dbReference type="ARBA" id="ARBA00023139"/>
    </source>
</evidence>
<dbReference type="NCBIfam" id="TIGR02887">
    <property type="entry name" value="spore_ger_x_C"/>
    <property type="match status" value="1"/>
</dbReference>
<dbReference type="InterPro" id="IPR038501">
    <property type="entry name" value="Spore_GerAC_C_sf"/>
</dbReference>
<dbReference type="Gene3D" id="6.20.190.10">
    <property type="entry name" value="Nutrient germinant receptor protein C, domain 1"/>
    <property type="match status" value="1"/>
</dbReference>
<evidence type="ECO:0000259" key="8">
    <source>
        <dbReference type="Pfam" id="PF05504"/>
    </source>
</evidence>
<organism evidence="10 11">
    <name type="scientific">Caproiciproducens faecalis</name>
    <dbReference type="NCBI Taxonomy" id="2820301"/>
    <lineage>
        <taxon>Bacteria</taxon>
        <taxon>Bacillati</taxon>
        <taxon>Bacillota</taxon>
        <taxon>Clostridia</taxon>
        <taxon>Eubacteriales</taxon>
        <taxon>Acutalibacteraceae</taxon>
        <taxon>Caproiciproducens</taxon>
    </lineage>
</organism>
<dbReference type="PROSITE" id="PS51257">
    <property type="entry name" value="PROKAR_LIPOPROTEIN"/>
    <property type="match status" value="1"/>
</dbReference>
<proteinExistence type="inferred from homology"/>
<evidence type="ECO:0000259" key="9">
    <source>
        <dbReference type="Pfam" id="PF25198"/>
    </source>
</evidence>
<dbReference type="EMBL" id="JAGFNZ010000001">
    <property type="protein sequence ID" value="MBW7571915.1"/>
    <property type="molecule type" value="Genomic_DNA"/>
</dbReference>
<keyword evidence="5" id="KW-0472">Membrane</keyword>
<evidence type="ECO:0000313" key="11">
    <source>
        <dbReference type="Proteomes" id="UP000719942"/>
    </source>
</evidence>
<keyword evidence="4" id="KW-0732">Signal</keyword>
<dbReference type="Pfam" id="PF05504">
    <property type="entry name" value="Spore_GerAC"/>
    <property type="match status" value="1"/>
</dbReference>
<dbReference type="InterPro" id="IPR057336">
    <property type="entry name" value="GerAC_N"/>
</dbReference>
<dbReference type="Pfam" id="PF25198">
    <property type="entry name" value="Spore_GerAC_N"/>
    <property type="match status" value="1"/>
</dbReference>
<evidence type="ECO:0000256" key="4">
    <source>
        <dbReference type="ARBA" id="ARBA00022729"/>
    </source>
</evidence>
<feature type="domain" description="Spore germination protein N-terminal" evidence="9">
    <location>
        <begin position="25"/>
        <end position="194"/>
    </location>
</feature>
<keyword evidence="6" id="KW-0564">Palmitate</keyword>
<dbReference type="InterPro" id="IPR046953">
    <property type="entry name" value="Spore_GerAC-like_C"/>
</dbReference>
<keyword evidence="11" id="KW-1185">Reference proteome</keyword>
<evidence type="ECO:0000256" key="1">
    <source>
        <dbReference type="ARBA" id="ARBA00004635"/>
    </source>
</evidence>
<comment type="similarity">
    <text evidence="2">Belongs to the GerABKC lipoprotein family.</text>
</comment>
<evidence type="ECO:0000256" key="3">
    <source>
        <dbReference type="ARBA" id="ARBA00022544"/>
    </source>
</evidence>
<evidence type="ECO:0000256" key="5">
    <source>
        <dbReference type="ARBA" id="ARBA00023136"/>
    </source>
</evidence>
<accession>A0ABS7DKU3</accession>
<comment type="caution">
    <text evidence="10">The sequence shown here is derived from an EMBL/GenBank/DDBJ whole genome shotgun (WGS) entry which is preliminary data.</text>
</comment>
<keyword evidence="7" id="KW-0449">Lipoprotein</keyword>
<sequence>MKKIKITFLILIILINSILFTGCWNYREIDQVLIVAGLAVDKGINDQYKFTVEIAQISGGKDSKTTSKTITAEGETMFDAARNLISLSGKRLYWSHAKVIILSRKVAEEGVEKVIDWYTRDSETRENVFLLVSEEATAKEIFDVESTTEGIKSFILGEMIKNQVSLSKAPITDILQYGIESKTKEISTIIPAVSLKKMNDKMVAQVMGSAIIKNNKLAGFLNGDETKDLNFIRNQVKGGVLTEEMQTDNGPALASLEIFKSNTKVVPAADGNKIKIDLNIETTVAIDEIEGVENLISEEQQLKLEKSTENTLKKQIQELIRKVQSEYGADIFGFGEKLREDKASQWKRVSNNWEDVFKDLKVNVETKVHIKNSAVLS</sequence>
<evidence type="ECO:0000313" key="10">
    <source>
        <dbReference type="EMBL" id="MBW7571915.1"/>
    </source>
</evidence>
<comment type="subcellular location">
    <subcellularLocation>
        <location evidence="1">Membrane</location>
        <topology evidence="1">Lipid-anchor</topology>
    </subcellularLocation>
</comment>
<dbReference type="PANTHER" id="PTHR35789">
    <property type="entry name" value="SPORE GERMINATION PROTEIN B3"/>
    <property type="match status" value="1"/>
</dbReference>
<dbReference type="Proteomes" id="UP000719942">
    <property type="component" value="Unassembled WGS sequence"/>
</dbReference>
<evidence type="ECO:0000256" key="7">
    <source>
        <dbReference type="ARBA" id="ARBA00023288"/>
    </source>
</evidence>
<reference evidence="10 11" key="1">
    <citation type="submission" date="2021-03" db="EMBL/GenBank/DDBJ databases">
        <title>Caproiciproducens sp. nov. isolated from feces of cow.</title>
        <authorList>
            <person name="Choi J.-Y."/>
        </authorList>
    </citation>
    <scope>NUCLEOTIDE SEQUENCE [LARGE SCALE GENOMIC DNA]</scope>
    <source>
        <strain evidence="10 11">AGMB10547</strain>
    </source>
</reference>
<gene>
    <name evidence="10" type="ORF">J5W02_03745</name>
</gene>
<dbReference type="Gene3D" id="3.30.300.210">
    <property type="entry name" value="Nutrient germinant receptor protein C, domain 3"/>
    <property type="match status" value="1"/>
</dbReference>
<evidence type="ECO:0000256" key="2">
    <source>
        <dbReference type="ARBA" id="ARBA00007886"/>
    </source>
</evidence>
<name>A0ABS7DKU3_9FIRM</name>
<dbReference type="PANTHER" id="PTHR35789:SF1">
    <property type="entry name" value="SPORE GERMINATION PROTEIN B3"/>
    <property type="match status" value="1"/>
</dbReference>
<keyword evidence="3" id="KW-0309">Germination</keyword>
<feature type="domain" description="Spore germination GerAC-like C-terminal" evidence="8">
    <location>
        <begin position="207"/>
        <end position="373"/>
    </location>
</feature>